<dbReference type="InterPro" id="IPR011701">
    <property type="entry name" value="MFS"/>
</dbReference>
<feature type="transmembrane region" description="Helical" evidence="7">
    <location>
        <begin position="103"/>
        <end position="124"/>
    </location>
</feature>
<dbReference type="RefSeq" id="WP_141374307.1">
    <property type="nucleotide sequence ID" value="NZ_BAPL01000016.1"/>
</dbReference>
<gene>
    <name evidence="9" type="primary">yieO</name>
    <name evidence="9" type="ORF">APE01nite_01490</name>
</gene>
<keyword evidence="4 7" id="KW-0812">Transmembrane</keyword>
<dbReference type="Gene3D" id="1.20.1250.20">
    <property type="entry name" value="MFS general substrate transporter like domains"/>
    <property type="match status" value="1"/>
</dbReference>
<dbReference type="Proteomes" id="UP000317730">
    <property type="component" value="Unassembled WGS sequence"/>
</dbReference>
<organism evidence="9 10">
    <name type="scientific">Acetobacter peroxydans</name>
    <dbReference type="NCBI Taxonomy" id="104098"/>
    <lineage>
        <taxon>Bacteria</taxon>
        <taxon>Pseudomonadati</taxon>
        <taxon>Pseudomonadota</taxon>
        <taxon>Alphaproteobacteria</taxon>
        <taxon>Acetobacterales</taxon>
        <taxon>Acetobacteraceae</taxon>
        <taxon>Acetobacter</taxon>
    </lineage>
</organism>
<evidence type="ECO:0000256" key="2">
    <source>
        <dbReference type="ARBA" id="ARBA00022448"/>
    </source>
</evidence>
<reference evidence="9 10" key="1">
    <citation type="submission" date="2019-06" db="EMBL/GenBank/DDBJ databases">
        <title>Whole genome shotgun sequence of Acetobacter peroxydans NBRC 13755.</title>
        <authorList>
            <person name="Hosoyama A."/>
            <person name="Uohara A."/>
            <person name="Ohji S."/>
            <person name="Ichikawa N."/>
        </authorList>
    </citation>
    <scope>NUCLEOTIDE SEQUENCE [LARGE SCALE GENOMIC DNA]</scope>
    <source>
        <strain evidence="9 10">NBRC 13755</strain>
    </source>
</reference>
<comment type="caution">
    <text evidence="9">The sequence shown here is derived from an EMBL/GenBank/DDBJ whole genome shotgun (WGS) entry which is preliminary data.</text>
</comment>
<feature type="transmembrane region" description="Helical" evidence="7">
    <location>
        <begin position="331"/>
        <end position="349"/>
    </location>
</feature>
<protein>
    <submittedName>
        <fullName evidence="9">MFS transporter</fullName>
    </submittedName>
</protein>
<feature type="transmembrane region" description="Helical" evidence="7">
    <location>
        <begin position="355"/>
        <end position="381"/>
    </location>
</feature>
<dbReference type="InterPro" id="IPR036259">
    <property type="entry name" value="MFS_trans_sf"/>
</dbReference>
<dbReference type="OrthoDB" id="9771737at2"/>
<evidence type="ECO:0000259" key="8">
    <source>
        <dbReference type="PROSITE" id="PS50850"/>
    </source>
</evidence>
<keyword evidence="2" id="KW-0813">Transport</keyword>
<dbReference type="PANTHER" id="PTHR42718:SF46">
    <property type="entry name" value="BLR6921 PROTEIN"/>
    <property type="match status" value="1"/>
</dbReference>
<evidence type="ECO:0000256" key="1">
    <source>
        <dbReference type="ARBA" id="ARBA00004651"/>
    </source>
</evidence>
<keyword evidence="3" id="KW-1003">Cell membrane</keyword>
<dbReference type="AlphaFoldDB" id="A0A4Y3TRD3"/>
<feature type="domain" description="Major facilitator superfamily (MFS) profile" evidence="8">
    <location>
        <begin position="12"/>
        <end position="458"/>
    </location>
</feature>
<dbReference type="InterPro" id="IPR020846">
    <property type="entry name" value="MFS_dom"/>
</dbReference>
<evidence type="ECO:0000256" key="5">
    <source>
        <dbReference type="ARBA" id="ARBA00022989"/>
    </source>
</evidence>
<feature type="transmembrane region" description="Helical" evidence="7">
    <location>
        <begin position="402"/>
        <end position="422"/>
    </location>
</feature>
<evidence type="ECO:0000313" key="9">
    <source>
        <dbReference type="EMBL" id="GEB84352.1"/>
    </source>
</evidence>
<feature type="transmembrane region" description="Helical" evidence="7">
    <location>
        <begin position="136"/>
        <end position="162"/>
    </location>
</feature>
<proteinExistence type="predicted"/>
<dbReference type="GO" id="GO:0022857">
    <property type="term" value="F:transmembrane transporter activity"/>
    <property type="evidence" value="ECO:0007669"/>
    <property type="project" value="InterPro"/>
</dbReference>
<keyword evidence="6 7" id="KW-0472">Membrane</keyword>
<comment type="subcellular location">
    <subcellularLocation>
        <location evidence="1">Cell membrane</location>
        <topology evidence="1">Multi-pass membrane protein</topology>
    </subcellularLocation>
</comment>
<dbReference type="Pfam" id="PF07690">
    <property type="entry name" value="MFS_1"/>
    <property type="match status" value="1"/>
</dbReference>
<evidence type="ECO:0000256" key="3">
    <source>
        <dbReference type="ARBA" id="ARBA00022475"/>
    </source>
</evidence>
<evidence type="ECO:0000256" key="4">
    <source>
        <dbReference type="ARBA" id="ARBA00022692"/>
    </source>
</evidence>
<evidence type="ECO:0000256" key="7">
    <source>
        <dbReference type="SAM" id="Phobius"/>
    </source>
</evidence>
<keyword evidence="5 7" id="KW-1133">Transmembrane helix</keyword>
<evidence type="ECO:0000256" key="6">
    <source>
        <dbReference type="ARBA" id="ARBA00023136"/>
    </source>
</evidence>
<feature type="transmembrane region" description="Helical" evidence="7">
    <location>
        <begin position="41"/>
        <end position="65"/>
    </location>
</feature>
<keyword evidence="10" id="KW-1185">Reference proteome</keyword>
<feature type="transmembrane region" description="Helical" evidence="7">
    <location>
        <begin position="434"/>
        <end position="457"/>
    </location>
</feature>
<dbReference type="GO" id="GO:0005886">
    <property type="term" value="C:plasma membrane"/>
    <property type="evidence" value="ECO:0007669"/>
    <property type="project" value="UniProtKB-SubCell"/>
</dbReference>
<dbReference type="EMBL" id="BJMV01000001">
    <property type="protein sequence ID" value="GEB84352.1"/>
    <property type="molecule type" value="Genomic_DNA"/>
</dbReference>
<name>A0A4Y3TRD3_9PROT</name>
<evidence type="ECO:0000313" key="10">
    <source>
        <dbReference type="Proteomes" id="UP000317730"/>
    </source>
</evidence>
<accession>A0A4Y3TRD3</accession>
<dbReference type="PRINTS" id="PR01036">
    <property type="entry name" value="TCRTETB"/>
</dbReference>
<feature type="transmembrane region" description="Helical" evidence="7">
    <location>
        <begin position="265"/>
        <end position="286"/>
    </location>
</feature>
<sequence>MAFPFPTRIQLTALTVSAMFFMEQLDGTILATALPAIARDLHVGTVATSVALTSYIIGLAIFIPASGALADRLGSRTILSLAITVFLICSILCGVAHSLPFLAVMRMLQGAGGALMVPVGRLVVIRDTPRKDLVRAMAWMMLPATLGPLMGPVVGGFITTWFSWRWNFYLNIPVGLLGLLMTWRFIPQVREPSPPPFDVKGMVLAGGGLATLSILAELFSHDAAGWPVLVGLLVGGVVLMAVYARHARRITDPLLDFRLMRFPTFRISLVAGAATRIAVGSLPFLLPTFLQIGAGLNAAQSGVITFVGPLGSIAIRPLVPAILKRWGFRRVLMLNALSAAVIFALIAAYRPPTPLWVISVVLVMAGAAQAVQFSAYNTVAYADIPPQRMSAATSLYSTMQQIMLSSGICIAAGTLTLLNALSGQSEPTLNDFSIALLVTGGISILATPIAATMPPAAGADMSGNRS</sequence>
<feature type="transmembrane region" description="Helical" evidence="7">
    <location>
        <begin position="199"/>
        <end position="219"/>
    </location>
</feature>
<dbReference type="Gene3D" id="1.20.1720.10">
    <property type="entry name" value="Multidrug resistance protein D"/>
    <property type="match status" value="1"/>
</dbReference>
<feature type="transmembrane region" description="Helical" evidence="7">
    <location>
        <begin position="225"/>
        <end position="244"/>
    </location>
</feature>
<feature type="transmembrane region" description="Helical" evidence="7">
    <location>
        <begin position="168"/>
        <end position="187"/>
    </location>
</feature>
<dbReference type="SUPFAM" id="SSF103473">
    <property type="entry name" value="MFS general substrate transporter"/>
    <property type="match status" value="1"/>
</dbReference>
<dbReference type="PANTHER" id="PTHR42718">
    <property type="entry name" value="MAJOR FACILITATOR SUPERFAMILY MULTIDRUG TRANSPORTER MFSC"/>
    <property type="match status" value="1"/>
</dbReference>
<feature type="transmembrane region" description="Helical" evidence="7">
    <location>
        <begin position="77"/>
        <end position="97"/>
    </location>
</feature>
<feature type="transmembrane region" description="Helical" evidence="7">
    <location>
        <begin position="298"/>
        <end position="319"/>
    </location>
</feature>
<dbReference type="PROSITE" id="PS50850">
    <property type="entry name" value="MFS"/>
    <property type="match status" value="1"/>
</dbReference>